<dbReference type="EMBL" id="CP017675">
    <property type="protein sequence ID" value="APB32979.1"/>
    <property type="molecule type" value="Genomic_DNA"/>
</dbReference>
<gene>
    <name evidence="3" type="ORF">GlitD10_0665</name>
</gene>
<feature type="transmembrane region" description="Helical" evidence="2">
    <location>
        <begin position="6"/>
        <end position="24"/>
    </location>
</feature>
<dbReference type="AlphaFoldDB" id="A0A1J0AAM2"/>
<name>A0A1J0AAM2_9CYAN</name>
<reference evidence="3 4" key="1">
    <citation type="submission" date="2016-10" db="EMBL/GenBank/DDBJ databases">
        <title>Description of Gloeomargarita lithophora gen. nov., sp. nov., a thylakoid-bearing basal-branching cyanobacterium with intracellular carbonates, and proposal for Gloeomargaritales ord. nov.</title>
        <authorList>
            <person name="Moreira D."/>
            <person name="Tavera R."/>
            <person name="Benzerara K."/>
            <person name="Skouri-Panet F."/>
            <person name="Couradeau E."/>
            <person name="Gerard E."/>
            <person name="Loussert C."/>
            <person name="Novelo E."/>
            <person name="Zivanovic Y."/>
            <person name="Lopez-Garcia P."/>
        </authorList>
    </citation>
    <scope>NUCLEOTIDE SEQUENCE [LARGE SCALE GENOMIC DNA]</scope>
    <source>
        <strain evidence="3 4">D10</strain>
    </source>
</reference>
<proteinExistence type="predicted"/>
<sequence>MKPRIIWPWVLGLGLLVGFGLWEWQKARPARQGLPQLSEPLLTRLAHSITVKVLVGQNWGSGVLVARQGQTYTLVTNQHVLEGDSRTTAYQIRTPDGRLHPAKSLPLGHPNGDDVAALEFTSDRNYPLACAQPHLPPVGAAVFAAGFPFPTEGQTDLGLVFTTGQVGLILPKSLEGGYRLGYTNNVEKGMSGGPVLNGYGRLVALNGVHKNPLWGDPYRYASGGTPAPELRAQLADYSWGIPMTQVWQGLKVTAPPCEPAASPGSKVTQDIILSPPRSR</sequence>
<organism evidence="3 4">
    <name type="scientific">Gloeomargarita lithophora Alchichica-D10</name>
    <dbReference type="NCBI Taxonomy" id="1188229"/>
    <lineage>
        <taxon>Bacteria</taxon>
        <taxon>Bacillati</taxon>
        <taxon>Cyanobacteriota</taxon>
        <taxon>Cyanophyceae</taxon>
        <taxon>Gloeomargaritales</taxon>
        <taxon>Gloeomargaritaceae</taxon>
        <taxon>Gloeomargarita</taxon>
    </lineage>
</organism>
<keyword evidence="2" id="KW-0472">Membrane</keyword>
<feature type="region of interest" description="Disordered" evidence="1">
    <location>
        <begin position="258"/>
        <end position="279"/>
    </location>
</feature>
<dbReference type="InterPro" id="IPR009003">
    <property type="entry name" value="Peptidase_S1_PA"/>
</dbReference>
<evidence type="ECO:0000256" key="1">
    <source>
        <dbReference type="SAM" id="MobiDB-lite"/>
    </source>
</evidence>
<dbReference type="RefSeq" id="WP_071453644.1">
    <property type="nucleotide sequence ID" value="NZ_CP017675.1"/>
</dbReference>
<evidence type="ECO:0000256" key="2">
    <source>
        <dbReference type="SAM" id="Phobius"/>
    </source>
</evidence>
<dbReference type="KEGG" id="glt:GlitD10_0665"/>
<keyword evidence="2" id="KW-0812">Transmembrane</keyword>
<evidence type="ECO:0000313" key="3">
    <source>
        <dbReference type="EMBL" id="APB32979.1"/>
    </source>
</evidence>
<evidence type="ECO:0000313" key="4">
    <source>
        <dbReference type="Proteomes" id="UP000180235"/>
    </source>
</evidence>
<dbReference type="PANTHER" id="PTHR43019">
    <property type="entry name" value="SERINE ENDOPROTEASE DEGS"/>
    <property type="match status" value="1"/>
</dbReference>
<dbReference type="Proteomes" id="UP000180235">
    <property type="component" value="Chromosome"/>
</dbReference>
<dbReference type="Gene3D" id="2.40.10.10">
    <property type="entry name" value="Trypsin-like serine proteases"/>
    <property type="match status" value="2"/>
</dbReference>
<keyword evidence="2" id="KW-1133">Transmembrane helix</keyword>
<protein>
    <submittedName>
        <fullName evidence="3">Trypsin domain protein</fullName>
    </submittedName>
</protein>
<keyword evidence="4" id="KW-1185">Reference proteome</keyword>
<dbReference type="Pfam" id="PF13365">
    <property type="entry name" value="Trypsin_2"/>
    <property type="match status" value="1"/>
</dbReference>
<accession>A0A1J0AAM2</accession>
<dbReference type="OrthoDB" id="449254at2"/>
<dbReference type="SUPFAM" id="SSF50494">
    <property type="entry name" value="Trypsin-like serine proteases"/>
    <property type="match status" value="1"/>
</dbReference>
<dbReference type="PANTHER" id="PTHR43019:SF23">
    <property type="entry name" value="PROTEASE DO-LIKE 5, CHLOROPLASTIC"/>
    <property type="match status" value="1"/>
</dbReference>
<dbReference type="InterPro" id="IPR043504">
    <property type="entry name" value="Peptidase_S1_PA_chymotrypsin"/>
</dbReference>
<dbReference type="STRING" id="1188229.GlitD10_0665"/>